<dbReference type="EMBL" id="BARW01031722">
    <property type="protein sequence ID" value="GAJ05510.1"/>
    <property type="molecule type" value="Genomic_DNA"/>
</dbReference>
<reference evidence="2" key="1">
    <citation type="journal article" date="2014" name="Front. Microbiol.">
        <title>High frequency of phylogenetically diverse reductive dehalogenase-homologous genes in deep subseafloor sedimentary metagenomes.</title>
        <authorList>
            <person name="Kawai M."/>
            <person name="Futagami T."/>
            <person name="Toyoda A."/>
            <person name="Takaki Y."/>
            <person name="Nishi S."/>
            <person name="Hori S."/>
            <person name="Arai W."/>
            <person name="Tsubouchi T."/>
            <person name="Morono Y."/>
            <person name="Uchiyama I."/>
            <person name="Ito T."/>
            <person name="Fujiyama A."/>
            <person name="Inagaki F."/>
            <person name="Takami H."/>
        </authorList>
    </citation>
    <scope>NUCLEOTIDE SEQUENCE</scope>
    <source>
        <strain evidence="2">Expedition CK06-06</strain>
    </source>
</reference>
<accession>X1VFA9</accession>
<organism evidence="2">
    <name type="scientific">marine sediment metagenome</name>
    <dbReference type="NCBI Taxonomy" id="412755"/>
    <lineage>
        <taxon>unclassified sequences</taxon>
        <taxon>metagenomes</taxon>
        <taxon>ecological metagenomes</taxon>
    </lineage>
</organism>
<comment type="caution">
    <text evidence="2">The sequence shown here is derived from an EMBL/GenBank/DDBJ whole genome shotgun (WGS) entry which is preliminary data.</text>
</comment>
<evidence type="ECO:0000256" key="1">
    <source>
        <dbReference type="SAM" id="Phobius"/>
    </source>
</evidence>
<sequence>AVVTFVFISALIYRGFVLALTSVSIGETSQTPWGPPIYPLKITVVAGALLLGMQVLAKFIRDIAFGISGKA</sequence>
<dbReference type="AlphaFoldDB" id="X1VFA9"/>
<keyword evidence="1" id="KW-0812">Transmembrane</keyword>
<proteinExistence type="predicted"/>
<protein>
    <submittedName>
        <fullName evidence="2">Uncharacterized protein</fullName>
    </submittedName>
</protein>
<keyword evidence="1" id="KW-0472">Membrane</keyword>
<name>X1VFA9_9ZZZZ</name>
<evidence type="ECO:0000313" key="2">
    <source>
        <dbReference type="EMBL" id="GAJ05510.1"/>
    </source>
</evidence>
<feature type="non-terminal residue" evidence="2">
    <location>
        <position position="1"/>
    </location>
</feature>
<feature type="transmembrane region" description="Helical" evidence="1">
    <location>
        <begin position="5"/>
        <end position="25"/>
    </location>
</feature>
<keyword evidence="1" id="KW-1133">Transmembrane helix</keyword>
<gene>
    <name evidence="2" type="ORF">S12H4_50390</name>
</gene>
<feature type="transmembrane region" description="Helical" evidence="1">
    <location>
        <begin position="37"/>
        <end position="60"/>
    </location>
</feature>